<reference evidence="5 7" key="1">
    <citation type="submission" date="2018-08" db="EMBL/GenBank/DDBJ databases">
        <title>Genomic investigation of the strawberry pathogen Phytophthora fragariae indicates pathogenicity is determined by transcriptional variation in three key races.</title>
        <authorList>
            <person name="Adams T.M."/>
            <person name="Armitage A.D."/>
            <person name="Sobczyk M.K."/>
            <person name="Bates H.J."/>
            <person name="Dunwell J.M."/>
            <person name="Nellist C.F."/>
            <person name="Harrison R.J."/>
        </authorList>
    </citation>
    <scope>NUCLEOTIDE SEQUENCE [LARGE SCALE GENOMIC DNA]</scope>
    <source>
        <strain evidence="4 6">SCRP249</strain>
        <strain evidence="3 8">SCRP324</strain>
        <strain evidence="5 7">SCRP333</strain>
    </source>
</reference>
<feature type="region of interest" description="Disordered" evidence="1">
    <location>
        <begin position="28"/>
        <end position="81"/>
    </location>
</feature>
<evidence type="ECO:0000313" key="5">
    <source>
        <dbReference type="EMBL" id="KAE9356177.1"/>
    </source>
</evidence>
<feature type="chain" id="PRO_5036167789" description="RxLR effector protein" evidence="2">
    <location>
        <begin position="25"/>
        <end position="107"/>
    </location>
</feature>
<keyword evidence="7" id="KW-1185">Reference proteome</keyword>
<dbReference type="Proteomes" id="UP000434957">
    <property type="component" value="Unassembled WGS sequence"/>
</dbReference>
<dbReference type="EMBL" id="QXFT01000077">
    <property type="protein sequence ID" value="KAE9356177.1"/>
    <property type="molecule type" value="Genomic_DNA"/>
</dbReference>
<evidence type="ECO:0000256" key="1">
    <source>
        <dbReference type="SAM" id="MobiDB-lite"/>
    </source>
</evidence>
<name>A0A6A4G8B6_9STRA</name>
<dbReference type="EMBL" id="QXFU01000084">
    <property type="protein sequence ID" value="KAE9044982.1"/>
    <property type="molecule type" value="Genomic_DNA"/>
</dbReference>
<sequence length="107" mass="12010">MTAGESLFTLVRAIHLLTLVVVQTYRHPPSARSADSLRGMRRTSPCASAGSSARAPRARSADSPRGTRTTSHRGTEARSPCRQRRWLRRCHGCGRVVSSPTRWWWRP</sequence>
<dbReference type="EMBL" id="QXFV01000084">
    <property type="protein sequence ID" value="KAE9050357.1"/>
    <property type="molecule type" value="Genomic_DNA"/>
</dbReference>
<keyword evidence="2" id="KW-0732">Signal</keyword>
<evidence type="ECO:0000313" key="6">
    <source>
        <dbReference type="Proteomes" id="UP000429607"/>
    </source>
</evidence>
<protein>
    <recommendedName>
        <fullName evidence="9">RxLR effector protein</fullName>
    </recommendedName>
</protein>
<comment type="caution">
    <text evidence="5">The sequence shown here is derived from an EMBL/GenBank/DDBJ whole genome shotgun (WGS) entry which is preliminary data.</text>
</comment>
<evidence type="ECO:0000313" key="3">
    <source>
        <dbReference type="EMBL" id="KAE9044982.1"/>
    </source>
</evidence>
<evidence type="ECO:0000313" key="4">
    <source>
        <dbReference type="EMBL" id="KAE9050357.1"/>
    </source>
</evidence>
<feature type="compositionally biased region" description="Low complexity" evidence="1">
    <location>
        <begin position="44"/>
        <end position="55"/>
    </location>
</feature>
<accession>A0A6A4G8B6</accession>
<evidence type="ECO:0008006" key="9">
    <source>
        <dbReference type="Google" id="ProtNLM"/>
    </source>
</evidence>
<organism evidence="5 7">
    <name type="scientific">Phytophthora rubi</name>
    <dbReference type="NCBI Taxonomy" id="129364"/>
    <lineage>
        <taxon>Eukaryota</taxon>
        <taxon>Sar</taxon>
        <taxon>Stramenopiles</taxon>
        <taxon>Oomycota</taxon>
        <taxon>Peronosporomycetes</taxon>
        <taxon>Peronosporales</taxon>
        <taxon>Peronosporaceae</taxon>
        <taxon>Phytophthora</taxon>
    </lineage>
</organism>
<dbReference type="AlphaFoldDB" id="A0A6A4G8B6"/>
<gene>
    <name evidence="4" type="ORF">PR001_g2460</name>
    <name evidence="3" type="ORF">PR002_g2481</name>
    <name evidence="5" type="ORF">PR003_g2454</name>
</gene>
<evidence type="ECO:0000313" key="8">
    <source>
        <dbReference type="Proteomes" id="UP000435112"/>
    </source>
</evidence>
<dbReference type="Proteomes" id="UP000435112">
    <property type="component" value="Unassembled WGS sequence"/>
</dbReference>
<proteinExistence type="predicted"/>
<dbReference type="Proteomes" id="UP000429607">
    <property type="component" value="Unassembled WGS sequence"/>
</dbReference>
<evidence type="ECO:0000256" key="2">
    <source>
        <dbReference type="SAM" id="SignalP"/>
    </source>
</evidence>
<evidence type="ECO:0000313" key="7">
    <source>
        <dbReference type="Proteomes" id="UP000434957"/>
    </source>
</evidence>
<feature type="signal peptide" evidence="2">
    <location>
        <begin position="1"/>
        <end position="24"/>
    </location>
</feature>